<feature type="region of interest" description="Disordered" evidence="12">
    <location>
        <begin position="595"/>
        <end position="644"/>
    </location>
</feature>
<comment type="catalytic activity">
    <reaction evidence="10">
        <text>a 1,2-diacyl-sn-glycero-3-phospho-L-serine(in) = a 1,2-diacyl-sn-glycero-3-phospho-L-serine(out)</text>
        <dbReference type="Rhea" id="RHEA:38663"/>
        <dbReference type="ChEBI" id="CHEBI:57262"/>
    </reaction>
</comment>
<evidence type="ECO:0000313" key="13">
    <source>
        <dbReference type="EMBL" id="KAF8817971.1"/>
    </source>
</evidence>
<keyword evidence="9" id="KW-0472">Membrane</keyword>
<evidence type="ECO:0000313" key="14">
    <source>
        <dbReference type="Proteomes" id="UP000823046"/>
    </source>
</evidence>
<evidence type="ECO:0000256" key="9">
    <source>
        <dbReference type="ARBA" id="ARBA00023136"/>
    </source>
</evidence>
<evidence type="ECO:0000256" key="1">
    <source>
        <dbReference type="ARBA" id="ARBA00004406"/>
    </source>
</evidence>
<evidence type="ECO:0000256" key="4">
    <source>
        <dbReference type="ARBA" id="ARBA00018070"/>
    </source>
</evidence>
<organism evidence="13 14">
    <name type="scientific">Cardiosporidium cionae</name>
    <dbReference type="NCBI Taxonomy" id="476202"/>
    <lineage>
        <taxon>Eukaryota</taxon>
        <taxon>Sar</taxon>
        <taxon>Alveolata</taxon>
        <taxon>Apicomplexa</taxon>
        <taxon>Aconoidasida</taxon>
        <taxon>Nephromycida</taxon>
        <taxon>Cardiosporidium</taxon>
    </lineage>
</organism>
<keyword evidence="7" id="KW-0072">Autophagy</keyword>
<feature type="compositionally biased region" description="Low complexity" evidence="12">
    <location>
        <begin position="235"/>
        <end position="259"/>
    </location>
</feature>
<evidence type="ECO:0000256" key="7">
    <source>
        <dbReference type="ARBA" id="ARBA00023006"/>
    </source>
</evidence>
<evidence type="ECO:0000256" key="8">
    <source>
        <dbReference type="ARBA" id="ARBA00023055"/>
    </source>
</evidence>
<dbReference type="PANTHER" id="PTHR13190">
    <property type="entry name" value="AUTOPHAGY-RELATED 2, ISOFORM A"/>
    <property type="match status" value="1"/>
</dbReference>
<keyword evidence="5" id="KW-0813">Transport</keyword>
<keyword evidence="14" id="KW-1185">Reference proteome</keyword>
<dbReference type="PANTHER" id="PTHR13190:SF1">
    <property type="entry name" value="AUTOPHAGY-RELATED 2, ISOFORM A"/>
    <property type="match status" value="1"/>
</dbReference>
<keyword evidence="8" id="KW-0445">Lipid transport</keyword>
<dbReference type="Pfam" id="PF13329">
    <property type="entry name" value="ATG2_CAD"/>
    <property type="match status" value="1"/>
</dbReference>
<evidence type="ECO:0000256" key="5">
    <source>
        <dbReference type="ARBA" id="ARBA00022448"/>
    </source>
</evidence>
<comment type="catalytic activity">
    <reaction evidence="11">
        <text>a 1,2-diacyl-sn-glycero-3-phosphoethanolamine(in) = a 1,2-diacyl-sn-glycero-3-phosphoethanolamine(out)</text>
        <dbReference type="Rhea" id="RHEA:38895"/>
        <dbReference type="ChEBI" id="CHEBI:64612"/>
    </reaction>
</comment>
<comment type="caution">
    <text evidence="13">The sequence shown here is derived from an EMBL/GenBank/DDBJ whole genome shotgun (WGS) entry which is preliminary data.</text>
</comment>
<evidence type="ECO:0000256" key="2">
    <source>
        <dbReference type="ARBA" id="ARBA00004623"/>
    </source>
</evidence>
<evidence type="ECO:0000256" key="10">
    <source>
        <dbReference type="ARBA" id="ARBA00024479"/>
    </source>
</evidence>
<evidence type="ECO:0000256" key="11">
    <source>
        <dbReference type="ARBA" id="ARBA00024615"/>
    </source>
</evidence>
<accession>A0ABQ7J5A9</accession>
<evidence type="ECO:0000256" key="12">
    <source>
        <dbReference type="SAM" id="MobiDB-lite"/>
    </source>
</evidence>
<dbReference type="EMBL" id="JADAQX010001158">
    <property type="protein sequence ID" value="KAF8817971.1"/>
    <property type="molecule type" value="Genomic_DNA"/>
</dbReference>
<proteinExistence type="inferred from homology"/>
<protein>
    <recommendedName>
        <fullName evidence="4">Autophagy-related protein 2</fullName>
    </recommendedName>
</protein>
<comment type="similarity">
    <text evidence="3">Belongs to the ATG2 family.</text>
</comment>
<dbReference type="InterPro" id="IPR026849">
    <property type="entry name" value="ATG2"/>
</dbReference>
<evidence type="ECO:0000256" key="3">
    <source>
        <dbReference type="ARBA" id="ARBA00009714"/>
    </source>
</evidence>
<feature type="region of interest" description="Disordered" evidence="12">
    <location>
        <begin position="235"/>
        <end position="360"/>
    </location>
</feature>
<reference evidence="13 14" key="1">
    <citation type="journal article" date="2020" name="bioRxiv">
        <title>Metabolic contributions of an alphaproteobacterial endosymbiont in the apicomplexan Cardiosporidium cionae.</title>
        <authorList>
            <person name="Hunter E.S."/>
            <person name="Paight C.J."/>
            <person name="Lane C.E."/>
        </authorList>
    </citation>
    <scope>NUCLEOTIDE SEQUENCE [LARGE SCALE GENOMIC DNA]</scope>
    <source>
        <strain evidence="13">ESH_2018</strain>
    </source>
</reference>
<keyword evidence="6" id="KW-0256">Endoplasmic reticulum</keyword>
<dbReference type="Proteomes" id="UP000823046">
    <property type="component" value="Unassembled WGS sequence"/>
</dbReference>
<evidence type="ECO:0000256" key="6">
    <source>
        <dbReference type="ARBA" id="ARBA00022824"/>
    </source>
</evidence>
<feature type="compositionally biased region" description="Basic and acidic residues" evidence="12">
    <location>
        <begin position="611"/>
        <end position="624"/>
    </location>
</feature>
<comment type="subcellular location">
    <subcellularLocation>
        <location evidence="1">Endoplasmic reticulum membrane</location>
        <topology evidence="1">Peripheral membrane protein</topology>
    </subcellularLocation>
    <subcellularLocation>
        <location evidence="2">Preautophagosomal structure membrane</location>
        <topology evidence="2">Peripheral membrane protein</topology>
    </subcellularLocation>
</comment>
<name>A0ABQ7J5A9_9APIC</name>
<gene>
    <name evidence="13" type="ORF">IE077_000347</name>
</gene>
<feature type="compositionally biased region" description="Low complexity" evidence="12">
    <location>
        <begin position="595"/>
        <end position="610"/>
    </location>
</feature>
<sequence>MHRELYKKGNLTEKTKEKSFQWLNPMMTEKDLNIFIACQCESAELCLRRGSHFPTDTTLSWKHPLISIVCKTASVAVNMFEPTAALPKFTGKLTKRVLIAIKDLKIIDQVSCSAYKFVLQSDEKFFPTMDSSMLHCALDEISFISPLLNEGQTGYFPTESPSLSLPPTVLALRKEYSICLGVSPLRITLDQRTLDSLDDFIVQLAFASAIELPTASFSLFSDISLKAATETTKNNTFNTFKGSSSPPFATSASPPVSASHISPSHASMMAPHLEKGATSSSGHALPPPSPYFPSSTAVLSEGEEIPPRPSLSLHPPPPTSSSRSDSPGEWRPWRLSSFSLETTPPPSPTDPTQGDASSEGKMAFSVSLEAPVGAKELPRRTPPPVLINFSSYIRRFEIDNISFKIDYRPRSMNAVGIREGDIRELLNFLATFCAVEGLELSIRRKVMSDIKGFGDLCTQYAELCINDFDRKQFVQWLSSIPPIHSFYAIGKQIKLSVMEVSQLCSNLIEGHSSRTGATAYISLQMIKTLGRFTKSCAVESLNFSERALRTSHGLLVKVDRHFTPGTLSPYPTTLFHRPLDTDRVIETDVIAFSNSSSSCSSESESSISESFDPRRSTHKSKEGKNQNLSRGVRTPHSPSRRSDISFSEEEWSIVEIGSANYFQPTNFQEGISQATSCFFRGFSNASSAASRFLIPRELSIDAIHCIVKFLPIFLLRPVLGYVEAVTCTLQGFRNNLDQSVLQERRRVFKGPKSLAKDDKTEL</sequence>